<organism evidence="3 4">
    <name type="scientific">Clunio marinus</name>
    <dbReference type="NCBI Taxonomy" id="568069"/>
    <lineage>
        <taxon>Eukaryota</taxon>
        <taxon>Metazoa</taxon>
        <taxon>Ecdysozoa</taxon>
        <taxon>Arthropoda</taxon>
        <taxon>Hexapoda</taxon>
        <taxon>Insecta</taxon>
        <taxon>Pterygota</taxon>
        <taxon>Neoptera</taxon>
        <taxon>Endopterygota</taxon>
        <taxon>Diptera</taxon>
        <taxon>Nematocera</taxon>
        <taxon>Chironomoidea</taxon>
        <taxon>Chironomidae</taxon>
        <taxon>Clunio</taxon>
    </lineage>
</organism>
<feature type="compositionally biased region" description="Polar residues" evidence="2">
    <location>
        <begin position="105"/>
        <end position="116"/>
    </location>
</feature>
<dbReference type="OrthoDB" id="8192965at2759"/>
<feature type="compositionally biased region" description="Low complexity" evidence="2">
    <location>
        <begin position="36"/>
        <end position="48"/>
    </location>
</feature>
<sequence length="183" mass="20458">MEGTYEYELERAELLGVEPISREAWEQQNKARLEAQQEQEQSELAQAVEGEDEKIKGTHGKMDELNNVLSATQMKINKFKTVCGSFTSLLKIRSGSPAPSEDRGSTSNGQAPTSNINDAIETLDQMKEVEGQSDIQFAKKQSQDINQKVSKNLDALDRLISKAENAELSLQHQNKQMKGFLNK</sequence>
<feature type="coiled-coil region" evidence="1">
    <location>
        <begin position="146"/>
        <end position="176"/>
    </location>
</feature>
<dbReference type="STRING" id="568069.A0A1J1HJG5"/>
<feature type="region of interest" description="Disordered" evidence="2">
    <location>
        <begin position="91"/>
        <end position="116"/>
    </location>
</feature>
<evidence type="ECO:0000313" key="4">
    <source>
        <dbReference type="Proteomes" id="UP000183832"/>
    </source>
</evidence>
<protein>
    <submittedName>
        <fullName evidence="3">CLUMA_CG000451, isoform A</fullName>
    </submittedName>
</protein>
<evidence type="ECO:0000256" key="1">
    <source>
        <dbReference type="SAM" id="Coils"/>
    </source>
</evidence>
<dbReference type="Proteomes" id="UP000183832">
    <property type="component" value="Unassembled WGS sequence"/>
</dbReference>
<gene>
    <name evidence="3" type="primary">putative AGAP002723-PA</name>
    <name evidence="3" type="ORF">CLUMA_CG000451</name>
</gene>
<reference evidence="3 4" key="1">
    <citation type="submission" date="2015-04" db="EMBL/GenBank/DDBJ databases">
        <authorList>
            <person name="Syromyatnikov M.Y."/>
            <person name="Popov V.N."/>
        </authorList>
    </citation>
    <scope>NUCLEOTIDE SEQUENCE [LARGE SCALE GENOMIC DNA]</scope>
</reference>
<evidence type="ECO:0000256" key="2">
    <source>
        <dbReference type="SAM" id="MobiDB-lite"/>
    </source>
</evidence>
<proteinExistence type="predicted"/>
<feature type="region of interest" description="Disordered" evidence="2">
    <location>
        <begin position="28"/>
        <end position="59"/>
    </location>
</feature>
<name>A0A1J1HJG5_9DIPT</name>
<dbReference type="EMBL" id="CVRI01000002">
    <property type="protein sequence ID" value="CRK86614.1"/>
    <property type="molecule type" value="Genomic_DNA"/>
</dbReference>
<dbReference type="AlphaFoldDB" id="A0A1J1HJG5"/>
<evidence type="ECO:0000313" key="3">
    <source>
        <dbReference type="EMBL" id="CRK86614.1"/>
    </source>
</evidence>
<keyword evidence="1" id="KW-0175">Coiled coil</keyword>
<keyword evidence="4" id="KW-1185">Reference proteome</keyword>
<accession>A0A1J1HJG5</accession>